<evidence type="ECO:0000313" key="2">
    <source>
        <dbReference type="Proteomes" id="UP000006233"/>
    </source>
</evidence>
<dbReference type="EMBL" id="ACVB02000005">
    <property type="protein sequence ID" value="EEX75855.1"/>
    <property type="molecule type" value="Genomic_DNA"/>
</dbReference>
<accession>C9MU48</accession>
<dbReference type="Proteomes" id="UP000006233">
    <property type="component" value="Unassembled WGS sequence"/>
</dbReference>
<protein>
    <submittedName>
        <fullName evidence="1">Uncharacterized protein</fullName>
    </submittedName>
</protein>
<dbReference type="HOGENOM" id="CLU_3253510_0_0_0"/>
<sequence>MLFLFLLFTKLNVFGCIFKNFMIDFSRMILNWNWYKIIVKKL</sequence>
<reference evidence="1 2" key="1">
    <citation type="submission" date="2009-09" db="EMBL/GenBank/DDBJ databases">
        <authorList>
            <person name="Weinstock G."/>
            <person name="Sodergren E."/>
            <person name="Clifton S."/>
            <person name="Fulton L."/>
            <person name="Fulton B."/>
            <person name="Courtney L."/>
            <person name="Fronick C."/>
            <person name="Harrison M."/>
            <person name="Strong C."/>
            <person name="Farmer C."/>
            <person name="Delahaunty K."/>
            <person name="Markovic C."/>
            <person name="Hall O."/>
            <person name="Minx P."/>
            <person name="Tomlinson C."/>
            <person name="Mitreva M."/>
            <person name="Nelson J."/>
            <person name="Hou S."/>
            <person name="Wollam A."/>
            <person name="Pepin K.H."/>
            <person name="Johnson M."/>
            <person name="Bhonagiri V."/>
            <person name="Nash W.E."/>
            <person name="Warren W."/>
            <person name="Chinwalla A."/>
            <person name="Mardis E.R."/>
            <person name="Wilson R.K."/>
        </authorList>
    </citation>
    <scope>NUCLEOTIDE SEQUENCE [LARGE SCALE GENOMIC DNA]</scope>
    <source>
        <strain evidence="1 2">F0254</strain>
    </source>
</reference>
<name>C9MU48_9FUSO</name>
<organism evidence="1 2">
    <name type="scientific">Leptotrichia hofstadii F0254</name>
    <dbReference type="NCBI Taxonomy" id="634994"/>
    <lineage>
        <taxon>Bacteria</taxon>
        <taxon>Fusobacteriati</taxon>
        <taxon>Fusobacteriota</taxon>
        <taxon>Fusobacteriia</taxon>
        <taxon>Fusobacteriales</taxon>
        <taxon>Leptotrichiaceae</taxon>
        <taxon>Leptotrichia</taxon>
    </lineage>
</organism>
<gene>
    <name evidence="1" type="ORF">GCWU000323_00067</name>
</gene>
<dbReference type="AlphaFoldDB" id="C9MU48"/>
<comment type="caution">
    <text evidence="1">The sequence shown here is derived from an EMBL/GenBank/DDBJ whole genome shotgun (WGS) entry which is preliminary data.</text>
</comment>
<dbReference type="STRING" id="634994.GCWU000323_00067"/>
<proteinExistence type="predicted"/>
<evidence type="ECO:0000313" key="1">
    <source>
        <dbReference type="EMBL" id="EEX75855.1"/>
    </source>
</evidence>